<dbReference type="EMBL" id="JAOTIF010000022">
    <property type="protein sequence ID" value="MCU7551617.1"/>
    <property type="molecule type" value="Genomic_DNA"/>
</dbReference>
<feature type="signal peptide" evidence="1">
    <location>
        <begin position="1"/>
        <end position="21"/>
    </location>
</feature>
<dbReference type="Proteomes" id="UP001155483">
    <property type="component" value="Unassembled WGS sequence"/>
</dbReference>
<evidence type="ECO:0000313" key="3">
    <source>
        <dbReference type="Proteomes" id="UP001155483"/>
    </source>
</evidence>
<organism evidence="2 3">
    <name type="scientific">Paraflavisolibacter caeni</name>
    <dbReference type="NCBI Taxonomy" id="2982496"/>
    <lineage>
        <taxon>Bacteria</taxon>
        <taxon>Pseudomonadati</taxon>
        <taxon>Bacteroidota</taxon>
        <taxon>Chitinophagia</taxon>
        <taxon>Chitinophagales</taxon>
        <taxon>Chitinophagaceae</taxon>
        <taxon>Paraflavisolibacter</taxon>
    </lineage>
</organism>
<accession>A0A9X3BIM0</accession>
<evidence type="ECO:0008006" key="4">
    <source>
        <dbReference type="Google" id="ProtNLM"/>
    </source>
</evidence>
<feature type="chain" id="PRO_5040886995" description="Lipocalin-like domain-containing protein" evidence="1">
    <location>
        <begin position="22"/>
        <end position="139"/>
    </location>
</feature>
<protein>
    <recommendedName>
        <fullName evidence="4">Lipocalin-like domain-containing protein</fullName>
    </recommendedName>
</protein>
<reference evidence="2" key="1">
    <citation type="submission" date="2022-09" db="EMBL/GenBank/DDBJ databases">
        <authorList>
            <person name="Yuan C."/>
            <person name="Ke Z."/>
        </authorList>
    </citation>
    <scope>NUCLEOTIDE SEQUENCE</scope>
    <source>
        <strain evidence="2">LB-8</strain>
    </source>
</reference>
<evidence type="ECO:0000313" key="2">
    <source>
        <dbReference type="EMBL" id="MCU7551617.1"/>
    </source>
</evidence>
<keyword evidence="1" id="KW-0732">Signal</keyword>
<gene>
    <name evidence="2" type="ORF">OCK74_21030</name>
</gene>
<sequence>MGKYFLLLASALVLLVTSCKKDDSAPTVKELAGTYQFSKMTYQEGSSSEKDVTNDYLNDCAKDDQIILSVSRTYTAVDAGNSCGAGNIVSAWSLLGANTLKLGSELYTIRKYDGKNLELSITGNNRGVTSTLVRYYVRQ</sequence>
<proteinExistence type="predicted"/>
<name>A0A9X3BIM0_9BACT</name>
<dbReference type="AlphaFoldDB" id="A0A9X3BIM0"/>
<comment type="caution">
    <text evidence="2">The sequence shown here is derived from an EMBL/GenBank/DDBJ whole genome shotgun (WGS) entry which is preliminary data.</text>
</comment>
<dbReference type="RefSeq" id="WP_279299055.1">
    <property type="nucleotide sequence ID" value="NZ_JAOTIF010000022.1"/>
</dbReference>
<reference evidence="2" key="2">
    <citation type="submission" date="2023-04" db="EMBL/GenBank/DDBJ databases">
        <title>Paracnuella aquatica gen. nov., sp. nov., a member of the family Chitinophagaceae isolated from a hot spring.</title>
        <authorList>
            <person name="Wang C."/>
        </authorList>
    </citation>
    <scope>NUCLEOTIDE SEQUENCE</scope>
    <source>
        <strain evidence="2">LB-8</strain>
    </source>
</reference>
<evidence type="ECO:0000256" key="1">
    <source>
        <dbReference type="SAM" id="SignalP"/>
    </source>
</evidence>
<keyword evidence="3" id="KW-1185">Reference proteome</keyword>
<dbReference type="PROSITE" id="PS51257">
    <property type="entry name" value="PROKAR_LIPOPROTEIN"/>
    <property type="match status" value="1"/>
</dbReference>